<keyword evidence="1" id="KW-0472">Membrane</keyword>
<dbReference type="InterPro" id="IPR009867">
    <property type="entry name" value="DUF1422"/>
</dbReference>
<keyword evidence="3" id="KW-1185">Reference proteome</keyword>
<proteinExistence type="predicted"/>
<accession>A0A1H4ETE1</accession>
<dbReference type="Pfam" id="PF07226">
    <property type="entry name" value="DUF1422"/>
    <property type="match status" value="1"/>
</dbReference>
<organism evidence="2 3">
    <name type="scientific">Lonsdalea quercina</name>
    <dbReference type="NCBI Taxonomy" id="71657"/>
    <lineage>
        <taxon>Bacteria</taxon>
        <taxon>Pseudomonadati</taxon>
        <taxon>Pseudomonadota</taxon>
        <taxon>Gammaproteobacteria</taxon>
        <taxon>Enterobacterales</taxon>
        <taxon>Pectobacteriaceae</taxon>
        <taxon>Lonsdalea</taxon>
    </lineage>
</organism>
<dbReference type="Proteomes" id="UP000187280">
    <property type="component" value="Unassembled WGS sequence"/>
</dbReference>
<dbReference type="EMBL" id="FNQS01000010">
    <property type="protein sequence ID" value="SEA88197.1"/>
    <property type="molecule type" value="Genomic_DNA"/>
</dbReference>
<keyword evidence="1" id="KW-1133">Transmembrane helix</keyword>
<evidence type="ECO:0008006" key="4">
    <source>
        <dbReference type="Google" id="ProtNLM"/>
    </source>
</evidence>
<dbReference type="GeneID" id="97765641"/>
<name>A0A1H4ETE1_9GAMM</name>
<reference evidence="2 3" key="1">
    <citation type="submission" date="2016-10" db="EMBL/GenBank/DDBJ databases">
        <authorList>
            <person name="de Groot N.N."/>
        </authorList>
    </citation>
    <scope>NUCLEOTIDE SEQUENCE [LARGE SCALE GENOMIC DNA]</scope>
    <source>
        <strain evidence="2 3">ATCC 29281</strain>
    </source>
</reference>
<feature type="transmembrane region" description="Helical" evidence="1">
    <location>
        <begin position="36"/>
        <end position="52"/>
    </location>
</feature>
<evidence type="ECO:0000256" key="1">
    <source>
        <dbReference type="SAM" id="Phobius"/>
    </source>
</evidence>
<dbReference type="NCBIfam" id="NF008278">
    <property type="entry name" value="PRK11056.1"/>
    <property type="match status" value="1"/>
</dbReference>
<protein>
    <recommendedName>
        <fullName evidence="4">YijD family membrane protein</fullName>
    </recommendedName>
</protein>
<evidence type="ECO:0000313" key="2">
    <source>
        <dbReference type="EMBL" id="SEA88197.1"/>
    </source>
</evidence>
<sequence>MAKQKNAEKGTLVLSMIAGLSVNGTFAALFSAFVPFSIFPLIALALSVYCLRQRYRRLDMSFGMPKLVAGCFLFGLLLYSAIIRAKYPQIGSDFVPSILCVVLALWLVIKLRSRQSS</sequence>
<gene>
    <name evidence="2" type="ORF">SAMN02982996_02798</name>
</gene>
<dbReference type="RefSeq" id="WP_026743586.1">
    <property type="nucleotide sequence ID" value="NZ_FNQS01000010.1"/>
</dbReference>
<feature type="transmembrane region" description="Helical" evidence="1">
    <location>
        <begin position="94"/>
        <end position="111"/>
    </location>
</feature>
<evidence type="ECO:0000313" key="3">
    <source>
        <dbReference type="Proteomes" id="UP000187280"/>
    </source>
</evidence>
<dbReference type="STRING" id="71657.SAMN02982996_02798"/>
<keyword evidence="1" id="KW-0812">Transmembrane</keyword>
<feature type="transmembrane region" description="Helical" evidence="1">
    <location>
        <begin position="64"/>
        <end position="82"/>
    </location>
</feature>
<dbReference type="AlphaFoldDB" id="A0A1H4ETE1"/>